<accession>A0ABN7GCX1</accession>
<dbReference type="Proteomes" id="UP000626656">
    <property type="component" value="Unassembled WGS sequence"/>
</dbReference>
<evidence type="ECO:0000313" key="3">
    <source>
        <dbReference type="EMBL" id="CAB5507609.1"/>
    </source>
</evidence>
<gene>
    <name evidence="3" type="ORF">AZO1586I_1921</name>
</gene>
<feature type="compositionally biased region" description="Basic and acidic residues" evidence="1">
    <location>
        <begin position="316"/>
        <end position="330"/>
    </location>
</feature>
<dbReference type="Pfam" id="PF06114">
    <property type="entry name" value="Peptidase_M78"/>
    <property type="match status" value="1"/>
</dbReference>
<dbReference type="PANTHER" id="PTHR43236">
    <property type="entry name" value="ANTITOXIN HIGA1"/>
    <property type="match status" value="1"/>
</dbReference>
<evidence type="ECO:0000313" key="4">
    <source>
        <dbReference type="Proteomes" id="UP000626656"/>
    </source>
</evidence>
<dbReference type="PANTHER" id="PTHR43236:SF2">
    <property type="entry name" value="BLL0069 PROTEIN"/>
    <property type="match status" value="1"/>
</dbReference>
<feature type="domain" description="IrrE N-terminal-like" evidence="2">
    <location>
        <begin position="185"/>
        <end position="296"/>
    </location>
</feature>
<dbReference type="InterPro" id="IPR010359">
    <property type="entry name" value="IrrE_HExxH"/>
</dbReference>
<evidence type="ECO:0000256" key="1">
    <source>
        <dbReference type="SAM" id="MobiDB-lite"/>
    </source>
</evidence>
<feature type="region of interest" description="Disordered" evidence="1">
    <location>
        <begin position="316"/>
        <end position="335"/>
    </location>
</feature>
<reference evidence="3 4" key="1">
    <citation type="submission" date="2020-05" db="EMBL/GenBank/DDBJ databases">
        <authorList>
            <person name="Petersen J."/>
            <person name="Sayavedra L."/>
        </authorList>
    </citation>
    <scope>NUCLEOTIDE SEQUENCE [LARGE SCALE GENOMIC DNA]</scope>
    <source>
        <strain evidence="3">B azoricus SOX ET2 1586I</strain>
    </source>
</reference>
<comment type="caution">
    <text evidence="3">The sequence shown here is derived from an EMBL/GenBank/DDBJ whole genome shotgun (WGS) entry which is preliminary data.</text>
</comment>
<protein>
    <recommendedName>
        <fullName evidence="2">IrrE N-terminal-like domain-containing protein</fullName>
    </recommendedName>
</protein>
<dbReference type="Gene3D" id="1.10.10.2910">
    <property type="match status" value="1"/>
</dbReference>
<dbReference type="InterPro" id="IPR052345">
    <property type="entry name" value="Rad_response_metalloprotease"/>
</dbReference>
<dbReference type="EMBL" id="CAHJWF010000437">
    <property type="protein sequence ID" value="CAB5507609.1"/>
    <property type="molecule type" value="Genomic_DNA"/>
</dbReference>
<dbReference type="RefSeq" id="WP_202776350.1">
    <property type="nucleotide sequence ID" value="NZ_CAHJWF010000437.1"/>
</dbReference>
<keyword evidence="4" id="KW-1185">Reference proteome</keyword>
<sequence length="385" mass="45015">MEKIALNPNRLQWCMDTSDMNIASLSDNVSIARATLEQAMDSQAALSVNQLEKLAEFFKRSLLFFLDPSEVQEQKIYSPQFRTINNQKPIHSSKLRAFIQRIEKQRQIYLGLLEDLDESVSRDCPPDFLSTDNIKQASRIVREWLGLPNSVDFDVLRQAVEDKGIMVFVSNGYNGQWQIEKNEPVRGFSLYYEILPIIVIKKQRSKGAQAFTLMHELAHLLLHKVSAIDDEEDFYSYQGKEKEANEFAGNLLMPDEFLSQINVEKLLNKKITEYDHHLSDYKNNWCVSVEAILVRLLKNNQITEQHYQDYKSFKNRQRKIERTKPSDKKPIPRNYRHREPINMFGRPFVYAVFDSLHNQKITLAKASTYLDNIKISDVRQLEQYV</sequence>
<evidence type="ECO:0000259" key="2">
    <source>
        <dbReference type="Pfam" id="PF06114"/>
    </source>
</evidence>
<name>A0ABN7GCX1_9GAMM</name>
<proteinExistence type="predicted"/>
<organism evidence="3 4">
    <name type="scientific">Bathymodiolus thermophilus thioautotrophic gill symbiont</name>
    <dbReference type="NCBI Taxonomy" id="2360"/>
    <lineage>
        <taxon>Bacteria</taxon>
        <taxon>Pseudomonadati</taxon>
        <taxon>Pseudomonadota</taxon>
        <taxon>Gammaproteobacteria</taxon>
        <taxon>sulfur-oxidizing symbionts</taxon>
    </lineage>
</organism>